<comment type="caution">
    <text evidence="2">The sequence shown here is derived from an EMBL/GenBank/DDBJ whole genome shotgun (WGS) entry which is preliminary data.</text>
</comment>
<dbReference type="EMBL" id="SSBS01000001">
    <property type="protein sequence ID" value="THF36691.1"/>
    <property type="molecule type" value="Genomic_DNA"/>
</dbReference>
<evidence type="ECO:0000313" key="2">
    <source>
        <dbReference type="EMBL" id="THF36691.1"/>
    </source>
</evidence>
<gene>
    <name evidence="2" type="ORF">E5170_04380</name>
</gene>
<evidence type="ECO:0000313" key="3">
    <source>
        <dbReference type="Proteomes" id="UP000310574"/>
    </source>
</evidence>
<proteinExistence type="predicted"/>
<accession>A0AAQ2DGB2</accession>
<sequence length="59" mass="6198">MSFKQLRLNRKKAPHSMASSRAGSLPQGPYSKCPIGNAFQTVGASLLAKGPAQSADNPK</sequence>
<feature type="region of interest" description="Disordered" evidence="1">
    <location>
        <begin position="1"/>
        <end position="29"/>
    </location>
</feature>
<name>A0AAQ2DGB2_9PSED</name>
<dbReference type="AlphaFoldDB" id="A0AAQ2DGB2"/>
<reference evidence="2 3" key="1">
    <citation type="submission" date="2019-04" db="EMBL/GenBank/DDBJ databases">
        <title>Draft genome sequence of Pseudomonas sp. M7D1 isolated from rhizosphere of plant the flowery desert.</title>
        <authorList>
            <person name="Poblete-Morales M."/>
            <person name="Plaza N."/>
            <person name="Corsini G."/>
            <person name="Silva E."/>
        </authorList>
    </citation>
    <scope>NUCLEOTIDE SEQUENCE [LARGE SCALE GENOMIC DNA]</scope>
    <source>
        <strain evidence="2 3">M7D1</strain>
    </source>
</reference>
<evidence type="ECO:0000256" key="1">
    <source>
        <dbReference type="SAM" id="MobiDB-lite"/>
    </source>
</evidence>
<organism evidence="2 3">
    <name type="scientific">Pseudomonas atacamensis</name>
    <dbReference type="NCBI Taxonomy" id="2565368"/>
    <lineage>
        <taxon>Bacteria</taxon>
        <taxon>Pseudomonadati</taxon>
        <taxon>Pseudomonadota</taxon>
        <taxon>Gammaproteobacteria</taxon>
        <taxon>Pseudomonadales</taxon>
        <taxon>Pseudomonadaceae</taxon>
        <taxon>Pseudomonas</taxon>
    </lineage>
</organism>
<dbReference type="Proteomes" id="UP000310574">
    <property type="component" value="Unassembled WGS sequence"/>
</dbReference>
<protein>
    <submittedName>
        <fullName evidence="2">Uncharacterized protein</fullName>
    </submittedName>
</protein>